<feature type="signal peptide" evidence="1">
    <location>
        <begin position="1"/>
        <end position="16"/>
    </location>
</feature>
<dbReference type="Proteomes" id="UP000055590">
    <property type="component" value="Chromosome"/>
</dbReference>
<dbReference type="OrthoDB" id="5519968at2"/>
<keyword evidence="3" id="KW-1185">Reference proteome</keyword>
<organism evidence="2 3">
    <name type="scientific">Vulgatibacter incomptus</name>
    <dbReference type="NCBI Taxonomy" id="1391653"/>
    <lineage>
        <taxon>Bacteria</taxon>
        <taxon>Pseudomonadati</taxon>
        <taxon>Myxococcota</taxon>
        <taxon>Myxococcia</taxon>
        <taxon>Myxococcales</taxon>
        <taxon>Cystobacterineae</taxon>
        <taxon>Vulgatibacteraceae</taxon>
        <taxon>Vulgatibacter</taxon>
    </lineage>
</organism>
<evidence type="ECO:0008006" key="4">
    <source>
        <dbReference type="Google" id="ProtNLM"/>
    </source>
</evidence>
<name>A0A0K1PF07_9BACT</name>
<proteinExistence type="predicted"/>
<sequence length="465" mass="49824">MYLRILILAAALLAAACDGDKRPVVIVDDGTGGSGGAGGSGGGGVTWTFRTLDGAPDGADNTGYQPELRVAPNGRLAAAWFRSTGRTGVCQLPQRDPAPTDTWEIVYGVEQGDSFAQEVVAEIELVGRPTGVSLAFDAAGTPMVAFMGMGATGEFRCGATNTVLARRSASGWTQQVIDTDGNVPEMIFPEDVPHCANYQNACNLGELVGMWPALGVADGQPVLAYRDGHYAFGVDAEEKSDLQLWWQGRKVTAEAVSGGGSNTRLVVDDAQGIHIAHYNDQHRIGATDEYTDGIWLIHYENGGWMRERVVPVRPIAERIGLAAVDDRLGLAWHEPKEGRVRYVERKAGAWAQAEVVDAKGRTGLSPSLAFDPDGRPAIAYQRCSAAGQQGADCQASEDSLRFAIKDGKSWITSTIRSDPGKQEGLYTSLVFDSEGRPAVAFQEQVFDAIDQVVRRRLVLARGETL</sequence>
<accession>A0A0K1PF07</accession>
<keyword evidence="1" id="KW-0732">Signal</keyword>
<evidence type="ECO:0000256" key="1">
    <source>
        <dbReference type="SAM" id="SignalP"/>
    </source>
</evidence>
<dbReference type="KEGG" id="vin:AKJ08_2500"/>
<dbReference type="PROSITE" id="PS51257">
    <property type="entry name" value="PROKAR_LIPOPROTEIN"/>
    <property type="match status" value="1"/>
</dbReference>
<dbReference type="RefSeq" id="WP_050726328.1">
    <property type="nucleotide sequence ID" value="NZ_CP012332.1"/>
</dbReference>
<dbReference type="STRING" id="1391653.AKJ08_2500"/>
<feature type="chain" id="PRO_5005465456" description="Lipoprotein" evidence="1">
    <location>
        <begin position="17"/>
        <end position="465"/>
    </location>
</feature>
<evidence type="ECO:0000313" key="3">
    <source>
        <dbReference type="Proteomes" id="UP000055590"/>
    </source>
</evidence>
<evidence type="ECO:0000313" key="2">
    <source>
        <dbReference type="EMBL" id="AKU92113.1"/>
    </source>
</evidence>
<gene>
    <name evidence="2" type="ORF">AKJ08_2500</name>
</gene>
<protein>
    <recommendedName>
        <fullName evidence="4">Lipoprotein</fullName>
    </recommendedName>
</protein>
<reference evidence="2 3" key="1">
    <citation type="submission" date="2015-08" db="EMBL/GenBank/DDBJ databases">
        <authorList>
            <person name="Babu N.S."/>
            <person name="Beckwith C.J."/>
            <person name="Beseler K.G."/>
            <person name="Brison A."/>
            <person name="Carone J.V."/>
            <person name="Caskin T.P."/>
            <person name="Diamond M."/>
            <person name="Durham M.E."/>
            <person name="Foxe J.M."/>
            <person name="Go M."/>
            <person name="Henderson B.A."/>
            <person name="Jones I.B."/>
            <person name="McGettigan J.A."/>
            <person name="Micheletti S.J."/>
            <person name="Nasrallah M.E."/>
            <person name="Ortiz D."/>
            <person name="Piller C.R."/>
            <person name="Privatt S.R."/>
            <person name="Schneider S.L."/>
            <person name="Sharp S."/>
            <person name="Smith T.C."/>
            <person name="Stanton J.D."/>
            <person name="Ullery H.E."/>
            <person name="Wilson R.J."/>
            <person name="Serrano M.G."/>
            <person name="Buck G."/>
            <person name="Lee V."/>
            <person name="Wang Y."/>
            <person name="Carvalho R."/>
            <person name="Voegtly L."/>
            <person name="Shi R."/>
            <person name="Duckworth R."/>
            <person name="Johnson A."/>
            <person name="Loviza R."/>
            <person name="Walstead R."/>
            <person name="Shah Z."/>
            <person name="Kiflezghi M."/>
            <person name="Wade K."/>
            <person name="Ball S.L."/>
            <person name="Bradley K.W."/>
            <person name="Asai D.J."/>
            <person name="Bowman C.A."/>
            <person name="Russell D.A."/>
            <person name="Pope W.H."/>
            <person name="Jacobs-Sera D."/>
            <person name="Hendrix R.W."/>
            <person name="Hatfull G.F."/>
        </authorList>
    </citation>
    <scope>NUCLEOTIDE SEQUENCE [LARGE SCALE GENOMIC DNA]</scope>
    <source>
        <strain evidence="2 3">DSM 27710</strain>
    </source>
</reference>
<dbReference type="EMBL" id="CP012332">
    <property type="protein sequence ID" value="AKU92113.1"/>
    <property type="molecule type" value="Genomic_DNA"/>
</dbReference>
<dbReference type="AlphaFoldDB" id="A0A0K1PF07"/>